<dbReference type="AlphaFoldDB" id="A0AAN7BNL0"/>
<feature type="compositionally biased region" description="Basic and acidic residues" evidence="1">
    <location>
        <begin position="271"/>
        <end position="287"/>
    </location>
</feature>
<dbReference type="EMBL" id="MU865350">
    <property type="protein sequence ID" value="KAK4226268.1"/>
    <property type="molecule type" value="Genomic_DNA"/>
</dbReference>
<gene>
    <name evidence="2" type="ORF">QBC38DRAFT_444734</name>
</gene>
<sequence length="287" mass="32278">MATSIYARAVDKMAATLYEKAVDRATDDIDDPAVLARVKFFIKEFDLGKSVSWQKNTALRKVERTIDFMIEQHKETGILHKELLTQEEVLAVRYYSPNGDMSPKVVKGLLDLELGSWMSHKALKDAIPPKDIDARIEVLINRKGLATEESVETIAKKLEKNKKVSEELGRIEEALDEHCKETVEKQLKPLFASIAGQEKLIAGLENDFKALKEQLEKLQQGIQANQQSGAGRYPTAPPFRNDYSQPARRDGEAAELNGKRQMPAGEFPAEETGKEAQQKKQRVSKKD</sequence>
<evidence type="ECO:0000313" key="2">
    <source>
        <dbReference type="EMBL" id="KAK4226268.1"/>
    </source>
</evidence>
<dbReference type="Proteomes" id="UP001301958">
    <property type="component" value="Unassembled WGS sequence"/>
</dbReference>
<protein>
    <submittedName>
        <fullName evidence="2">Uncharacterized protein</fullName>
    </submittedName>
</protein>
<reference evidence="2" key="1">
    <citation type="journal article" date="2023" name="Mol. Phylogenet. Evol.">
        <title>Genome-scale phylogeny and comparative genomics of the fungal order Sordariales.</title>
        <authorList>
            <person name="Hensen N."/>
            <person name="Bonometti L."/>
            <person name="Westerberg I."/>
            <person name="Brannstrom I.O."/>
            <person name="Guillou S."/>
            <person name="Cros-Aarteil S."/>
            <person name="Calhoun S."/>
            <person name="Haridas S."/>
            <person name="Kuo A."/>
            <person name="Mondo S."/>
            <person name="Pangilinan J."/>
            <person name="Riley R."/>
            <person name="LaButti K."/>
            <person name="Andreopoulos B."/>
            <person name="Lipzen A."/>
            <person name="Chen C."/>
            <person name="Yan M."/>
            <person name="Daum C."/>
            <person name="Ng V."/>
            <person name="Clum A."/>
            <person name="Steindorff A."/>
            <person name="Ohm R.A."/>
            <person name="Martin F."/>
            <person name="Silar P."/>
            <person name="Natvig D.O."/>
            <person name="Lalanne C."/>
            <person name="Gautier V."/>
            <person name="Ament-Velasquez S.L."/>
            <person name="Kruys A."/>
            <person name="Hutchinson M.I."/>
            <person name="Powell A.J."/>
            <person name="Barry K."/>
            <person name="Miller A.N."/>
            <person name="Grigoriev I.V."/>
            <person name="Debuchy R."/>
            <person name="Gladieux P."/>
            <person name="Hiltunen Thoren M."/>
            <person name="Johannesson H."/>
        </authorList>
    </citation>
    <scope>NUCLEOTIDE SEQUENCE</scope>
    <source>
        <strain evidence="2">CBS 990.96</strain>
    </source>
</reference>
<evidence type="ECO:0000313" key="3">
    <source>
        <dbReference type="Proteomes" id="UP001301958"/>
    </source>
</evidence>
<keyword evidence="3" id="KW-1185">Reference proteome</keyword>
<reference evidence="2" key="2">
    <citation type="submission" date="2023-05" db="EMBL/GenBank/DDBJ databases">
        <authorList>
            <consortium name="Lawrence Berkeley National Laboratory"/>
            <person name="Steindorff A."/>
            <person name="Hensen N."/>
            <person name="Bonometti L."/>
            <person name="Westerberg I."/>
            <person name="Brannstrom I.O."/>
            <person name="Guillou S."/>
            <person name="Cros-Aarteil S."/>
            <person name="Calhoun S."/>
            <person name="Haridas S."/>
            <person name="Kuo A."/>
            <person name="Mondo S."/>
            <person name="Pangilinan J."/>
            <person name="Riley R."/>
            <person name="Labutti K."/>
            <person name="Andreopoulos B."/>
            <person name="Lipzen A."/>
            <person name="Chen C."/>
            <person name="Yanf M."/>
            <person name="Daum C."/>
            <person name="Ng V."/>
            <person name="Clum A."/>
            <person name="Ohm R."/>
            <person name="Martin F."/>
            <person name="Silar P."/>
            <person name="Natvig D."/>
            <person name="Lalanne C."/>
            <person name="Gautier V."/>
            <person name="Ament-Velasquez S.L."/>
            <person name="Kruys A."/>
            <person name="Hutchinson M.I."/>
            <person name="Powell A.J."/>
            <person name="Barry K."/>
            <person name="Miller A.N."/>
            <person name="Grigoriev I.V."/>
            <person name="Debuchy R."/>
            <person name="Gladieux P."/>
            <person name="Thoren M.H."/>
            <person name="Johannesson H."/>
        </authorList>
    </citation>
    <scope>NUCLEOTIDE SEQUENCE</scope>
    <source>
        <strain evidence="2">CBS 990.96</strain>
    </source>
</reference>
<feature type="region of interest" description="Disordered" evidence="1">
    <location>
        <begin position="221"/>
        <end position="287"/>
    </location>
</feature>
<proteinExistence type="predicted"/>
<accession>A0AAN7BNL0</accession>
<organism evidence="2 3">
    <name type="scientific">Podospora fimiseda</name>
    <dbReference type="NCBI Taxonomy" id="252190"/>
    <lineage>
        <taxon>Eukaryota</taxon>
        <taxon>Fungi</taxon>
        <taxon>Dikarya</taxon>
        <taxon>Ascomycota</taxon>
        <taxon>Pezizomycotina</taxon>
        <taxon>Sordariomycetes</taxon>
        <taxon>Sordariomycetidae</taxon>
        <taxon>Sordariales</taxon>
        <taxon>Podosporaceae</taxon>
        <taxon>Podospora</taxon>
    </lineage>
</organism>
<name>A0AAN7BNL0_9PEZI</name>
<evidence type="ECO:0000256" key="1">
    <source>
        <dbReference type="SAM" id="MobiDB-lite"/>
    </source>
</evidence>
<comment type="caution">
    <text evidence="2">The sequence shown here is derived from an EMBL/GenBank/DDBJ whole genome shotgun (WGS) entry which is preliminary data.</text>
</comment>